<dbReference type="AlphaFoldDB" id="A0A9C6WUX8"/>
<dbReference type="InterPro" id="IPR013088">
    <property type="entry name" value="Znf_NHR/GATA"/>
</dbReference>
<keyword evidence="5" id="KW-0805">Transcription regulation</keyword>
<dbReference type="GO" id="GO:0005634">
    <property type="term" value="C:nucleus"/>
    <property type="evidence" value="ECO:0007669"/>
    <property type="project" value="UniProtKB-SubCell"/>
</dbReference>
<evidence type="ECO:0000259" key="11">
    <source>
        <dbReference type="PROSITE" id="PS51030"/>
    </source>
</evidence>
<reference evidence="13" key="1">
    <citation type="submission" date="2025-08" db="UniProtKB">
        <authorList>
            <consortium name="RefSeq"/>
        </authorList>
    </citation>
    <scope>IDENTIFICATION</scope>
    <source>
        <tissue evidence="13">Whole organism</tissue>
    </source>
</reference>
<evidence type="ECO:0000256" key="8">
    <source>
        <dbReference type="ARBA" id="ARBA00023170"/>
    </source>
</evidence>
<keyword evidence="8" id="KW-0675">Receptor</keyword>
<dbReference type="GO" id="GO:0003700">
    <property type="term" value="F:DNA-binding transcription factor activity"/>
    <property type="evidence" value="ECO:0007669"/>
    <property type="project" value="InterPro"/>
</dbReference>
<evidence type="ECO:0000256" key="5">
    <source>
        <dbReference type="ARBA" id="ARBA00023015"/>
    </source>
</evidence>
<dbReference type="SMART" id="SM00399">
    <property type="entry name" value="ZnF_C4"/>
    <property type="match status" value="1"/>
</dbReference>
<gene>
    <name evidence="13" type="primary">LOC113218047</name>
</gene>
<comment type="subcellular location">
    <subcellularLocation>
        <location evidence="1">Nucleus</location>
    </subcellularLocation>
</comment>
<dbReference type="Pfam" id="PF00105">
    <property type="entry name" value="zf-C4"/>
    <property type="match status" value="1"/>
</dbReference>
<keyword evidence="9" id="KW-0539">Nucleus</keyword>
<sequence>MATTPGFGAMVHLDVGGVGHRVATRLPASFMGRALPVPVPCRVCGDKSFGKHYGAFCCDGCSCFFKRSVRRNAVYICISGRGLCAVDKTRRNWCPYCRLQKCFEARMNAAAVQQERGPRKSKTDASRKDTRPSVERGRGASAAYTPPPPAPPASSSASECGGGLPSGPPSSPGCWSASSPAGSEASGCQQDPGASGRGLGDGRDSAFQRAAAPAASLSAPRPQAGRYAPLASPMQSLGRPCGAPGPALDLVPPPPPGPPPGSLWARELAAQVLLLSLRRARAHEVLGTLSRAAQDAILRSVWAAIFMLSVSTMCGARDLDVAALLEAAGCSDAVVGALRFLQGLRLDAQQAALLESVILARPDLLSAGAERARAAAWQERVCADVFGAPPGRHRGVLLALPALCAASPDALQRELFEDALRGARLEDVVAAI</sequence>
<dbReference type="Proteomes" id="UP000504606">
    <property type="component" value="Unplaced"/>
</dbReference>
<dbReference type="GeneID" id="113218047"/>
<evidence type="ECO:0000256" key="9">
    <source>
        <dbReference type="ARBA" id="ARBA00023242"/>
    </source>
</evidence>
<protein>
    <submittedName>
        <fullName evidence="13">Protein tailless</fullName>
    </submittedName>
</protein>
<keyword evidence="12" id="KW-1185">Reference proteome</keyword>
<organism evidence="12 13">
    <name type="scientific">Frankliniella occidentalis</name>
    <name type="common">Western flower thrips</name>
    <name type="synonym">Euthrips occidentalis</name>
    <dbReference type="NCBI Taxonomy" id="133901"/>
    <lineage>
        <taxon>Eukaryota</taxon>
        <taxon>Metazoa</taxon>
        <taxon>Ecdysozoa</taxon>
        <taxon>Arthropoda</taxon>
        <taxon>Hexapoda</taxon>
        <taxon>Insecta</taxon>
        <taxon>Pterygota</taxon>
        <taxon>Neoptera</taxon>
        <taxon>Paraneoptera</taxon>
        <taxon>Thysanoptera</taxon>
        <taxon>Terebrantia</taxon>
        <taxon>Thripoidea</taxon>
        <taxon>Thripidae</taxon>
        <taxon>Frankliniella</taxon>
    </lineage>
</organism>
<evidence type="ECO:0000256" key="10">
    <source>
        <dbReference type="SAM" id="MobiDB-lite"/>
    </source>
</evidence>
<evidence type="ECO:0000256" key="1">
    <source>
        <dbReference type="ARBA" id="ARBA00004123"/>
    </source>
</evidence>
<dbReference type="PRINTS" id="PR00047">
    <property type="entry name" value="STROIDFINGER"/>
</dbReference>
<dbReference type="InterPro" id="IPR001628">
    <property type="entry name" value="Znf_hrmn_rcpt"/>
</dbReference>
<dbReference type="PROSITE" id="PS00031">
    <property type="entry name" value="NUCLEAR_REC_DBD_1"/>
    <property type="match status" value="1"/>
</dbReference>
<dbReference type="SUPFAM" id="SSF48508">
    <property type="entry name" value="Nuclear receptor ligand-binding domain"/>
    <property type="match status" value="1"/>
</dbReference>
<accession>A0A9C6WUX8</accession>
<evidence type="ECO:0000256" key="3">
    <source>
        <dbReference type="ARBA" id="ARBA00022771"/>
    </source>
</evidence>
<proteinExistence type="predicted"/>
<feature type="compositionally biased region" description="Low complexity" evidence="10">
    <location>
        <begin position="172"/>
        <end position="187"/>
    </location>
</feature>
<dbReference type="GO" id="GO:0008270">
    <property type="term" value="F:zinc ion binding"/>
    <property type="evidence" value="ECO:0007669"/>
    <property type="project" value="UniProtKB-KW"/>
</dbReference>
<evidence type="ECO:0000313" key="12">
    <source>
        <dbReference type="Proteomes" id="UP000504606"/>
    </source>
</evidence>
<evidence type="ECO:0000313" key="13">
    <source>
        <dbReference type="RefSeq" id="XP_052119659.1"/>
    </source>
</evidence>
<dbReference type="Gene3D" id="1.10.565.10">
    <property type="entry name" value="Retinoid X Receptor"/>
    <property type="match status" value="1"/>
</dbReference>
<dbReference type="InterPro" id="IPR035500">
    <property type="entry name" value="NHR-like_dom_sf"/>
</dbReference>
<feature type="compositionally biased region" description="Low complexity" evidence="10">
    <location>
        <begin position="207"/>
        <end position="224"/>
    </location>
</feature>
<dbReference type="SUPFAM" id="SSF57716">
    <property type="entry name" value="Glucocorticoid receptor-like (DNA-binding domain)"/>
    <property type="match status" value="1"/>
</dbReference>
<dbReference type="KEGG" id="foc:113218047"/>
<name>A0A9C6WUX8_FRAOC</name>
<keyword evidence="7" id="KW-0804">Transcription</keyword>
<evidence type="ECO:0000256" key="2">
    <source>
        <dbReference type="ARBA" id="ARBA00022723"/>
    </source>
</evidence>
<dbReference type="RefSeq" id="XP_052119659.1">
    <property type="nucleotide sequence ID" value="XM_052263699.1"/>
</dbReference>
<evidence type="ECO:0000256" key="7">
    <source>
        <dbReference type="ARBA" id="ARBA00023163"/>
    </source>
</evidence>
<dbReference type="Gene3D" id="3.30.50.10">
    <property type="entry name" value="Erythroid Transcription Factor GATA-1, subunit A"/>
    <property type="match status" value="1"/>
</dbReference>
<dbReference type="OrthoDB" id="5771769at2759"/>
<dbReference type="InterPro" id="IPR050274">
    <property type="entry name" value="Nuclear_hormone_rcpt_NR2"/>
</dbReference>
<dbReference type="PROSITE" id="PS51030">
    <property type="entry name" value="NUCLEAR_REC_DBD_2"/>
    <property type="match status" value="1"/>
</dbReference>
<feature type="compositionally biased region" description="Basic and acidic residues" evidence="10">
    <location>
        <begin position="116"/>
        <end position="138"/>
    </location>
</feature>
<keyword evidence="2" id="KW-0479">Metal-binding</keyword>
<evidence type="ECO:0000256" key="4">
    <source>
        <dbReference type="ARBA" id="ARBA00022833"/>
    </source>
</evidence>
<dbReference type="PANTHER" id="PTHR24083">
    <property type="entry name" value="NUCLEAR HORMONE RECEPTOR"/>
    <property type="match status" value="1"/>
</dbReference>
<evidence type="ECO:0000256" key="6">
    <source>
        <dbReference type="ARBA" id="ARBA00023125"/>
    </source>
</evidence>
<dbReference type="GO" id="GO:0043565">
    <property type="term" value="F:sequence-specific DNA binding"/>
    <property type="evidence" value="ECO:0007669"/>
    <property type="project" value="InterPro"/>
</dbReference>
<keyword evidence="6" id="KW-0238">DNA-binding</keyword>
<feature type="domain" description="Nuclear receptor" evidence="11">
    <location>
        <begin position="38"/>
        <end position="114"/>
    </location>
</feature>
<keyword evidence="3" id="KW-0863">Zinc-finger</keyword>
<feature type="region of interest" description="Disordered" evidence="10">
    <location>
        <begin position="113"/>
        <end position="259"/>
    </location>
</feature>
<keyword evidence="4" id="KW-0862">Zinc</keyword>